<organism evidence="2 3">
    <name type="scientific">Aquipluma nitroreducens</name>
    <dbReference type="NCBI Taxonomy" id="2010828"/>
    <lineage>
        <taxon>Bacteria</taxon>
        <taxon>Pseudomonadati</taxon>
        <taxon>Bacteroidota</taxon>
        <taxon>Bacteroidia</taxon>
        <taxon>Marinilabiliales</taxon>
        <taxon>Prolixibacteraceae</taxon>
        <taxon>Aquipluma</taxon>
    </lineage>
</organism>
<protein>
    <submittedName>
        <fullName evidence="2">Uncharacterized protein</fullName>
    </submittedName>
</protein>
<dbReference type="SUPFAM" id="SSF110296">
    <property type="entry name" value="Oligoxyloglucan reducing end-specific cellobiohydrolase"/>
    <property type="match status" value="1"/>
</dbReference>
<reference evidence="2" key="1">
    <citation type="journal article" date="2020" name="Int. J. Syst. Evol. Microbiol.">
        <title>Aquipluma nitroreducens gen. nov. sp. nov., a novel facultatively anaerobic bacterium isolated from a freshwater lake.</title>
        <authorList>
            <person name="Watanabe M."/>
            <person name="Kojima H."/>
            <person name="Fukui M."/>
        </authorList>
    </citation>
    <scope>NUCLEOTIDE SEQUENCE</scope>
    <source>
        <strain evidence="2">MeG22</strain>
    </source>
</reference>
<dbReference type="Gene3D" id="2.130.10.10">
    <property type="entry name" value="YVTN repeat-like/Quinoprotein amine dehydrogenase"/>
    <property type="match status" value="2"/>
</dbReference>
<feature type="chain" id="PRO_5024291439" evidence="1">
    <location>
        <begin position="33"/>
        <end position="446"/>
    </location>
</feature>
<name>A0A5K7S708_9BACT</name>
<proteinExistence type="predicted"/>
<gene>
    <name evidence="2" type="ORF">AQPE_1511</name>
</gene>
<evidence type="ECO:0000256" key="1">
    <source>
        <dbReference type="SAM" id="SignalP"/>
    </source>
</evidence>
<dbReference type="AlphaFoldDB" id="A0A5K7S708"/>
<dbReference type="CDD" id="cd15482">
    <property type="entry name" value="Sialidase_non-viral"/>
    <property type="match status" value="1"/>
</dbReference>
<dbReference type="InterPro" id="IPR015943">
    <property type="entry name" value="WD40/YVTN_repeat-like_dom_sf"/>
</dbReference>
<keyword evidence="3" id="KW-1185">Reference proteome</keyword>
<dbReference type="EMBL" id="AP018694">
    <property type="protein sequence ID" value="BBE17361.1"/>
    <property type="molecule type" value="Genomic_DNA"/>
</dbReference>
<dbReference type="KEGG" id="anf:AQPE_1511"/>
<evidence type="ECO:0000313" key="2">
    <source>
        <dbReference type="EMBL" id="BBE17361.1"/>
    </source>
</evidence>
<sequence>MKQLTIKYRLNNLLFKWIRIPLLVLSICVANSCNNYPDPSTETLVNYNVSYMNPNQISIGGEYLNDSIYVQIYNYKSPQDISNFTVEFKVQKGGGSVDQQQVKTRKDGKAATRWKLGTDSFTQIATAQVTDPDGNLLPEATITAHGILYNAWNEIDYSPLNQLSGMASDTLTHQSWMISVGRIYKLETNFLDWQSLSTQPINSPREIEIDKNGIIYVGTWNGELYKSTNHGQTWIKCTNPIPDRPYYFDLWITNDDNLWATVYGNGLWHSKDGGLTWSNPANGADKSTSISGMYRLKNNWIVSLIAPTGQGMSVMKSENDGKTWTTLITPNYPYSLFVTKNDEIIVLTQTDGGIYKSTDLGKTYNRVYSASVAFNTGSPQSYVNKFGPDFYIIIPGYGVLTTKDFDHFETLLTEAYVNGLYLDHTGSVYAKGTLNKLYSTFIYNRK</sequence>
<keyword evidence="1" id="KW-0732">Signal</keyword>
<feature type="signal peptide" evidence="1">
    <location>
        <begin position="1"/>
        <end position="32"/>
    </location>
</feature>
<dbReference type="Proteomes" id="UP001193389">
    <property type="component" value="Chromosome"/>
</dbReference>
<accession>A0A5K7S708</accession>
<dbReference type="RefSeq" id="WP_318350365.1">
    <property type="nucleotide sequence ID" value="NZ_AP018694.1"/>
</dbReference>
<evidence type="ECO:0000313" key="3">
    <source>
        <dbReference type="Proteomes" id="UP001193389"/>
    </source>
</evidence>